<keyword evidence="8" id="KW-0010">Activator</keyword>
<reference evidence="15 16" key="1">
    <citation type="submission" date="2018-10" db="EMBL/GenBank/DDBJ databases">
        <title>Draft genome sequence of Bacillus salarius IM0101, isolated from a hypersaline soil in Inner Mongolia, China.</title>
        <authorList>
            <person name="Yamprayoonswat W."/>
            <person name="Boonvisut S."/>
            <person name="Jumpathong W."/>
            <person name="Sittihan S."/>
            <person name="Ruangsuj P."/>
            <person name="Wanthongcharoen S."/>
            <person name="Thongpramul N."/>
            <person name="Pimmason S."/>
            <person name="Yu B."/>
            <person name="Yasawong M."/>
        </authorList>
    </citation>
    <scope>NUCLEOTIDE SEQUENCE [LARGE SCALE GENOMIC DNA]</scope>
    <source>
        <strain evidence="15 16">IM0101</strain>
    </source>
</reference>
<dbReference type="InterPro" id="IPR016152">
    <property type="entry name" value="PTrfase/Anion_transptr"/>
</dbReference>
<evidence type="ECO:0000256" key="2">
    <source>
        <dbReference type="ARBA" id="ARBA00022448"/>
    </source>
</evidence>
<dbReference type="InterPro" id="IPR002178">
    <property type="entry name" value="PTS_EIIA_type-2_dom"/>
</dbReference>
<dbReference type="PROSITE" id="PS51372">
    <property type="entry name" value="PRD_2"/>
    <property type="match status" value="2"/>
</dbReference>
<dbReference type="AlphaFoldDB" id="A0A3R9PMA2"/>
<dbReference type="SUPFAM" id="SSF52794">
    <property type="entry name" value="PTS system IIB component-like"/>
    <property type="match status" value="1"/>
</dbReference>
<comment type="subcellular location">
    <subcellularLocation>
        <location evidence="1">Cytoplasm</location>
    </subcellularLocation>
</comment>
<accession>A0A3R9PMA2</accession>
<dbReference type="CDD" id="cd05568">
    <property type="entry name" value="PTS_IIB_bgl_like"/>
    <property type="match status" value="1"/>
</dbReference>
<dbReference type="GO" id="GO:0008982">
    <property type="term" value="F:protein-N(PI)-phosphohistidine-sugar phosphotransferase activity"/>
    <property type="evidence" value="ECO:0007669"/>
    <property type="project" value="InterPro"/>
</dbReference>
<evidence type="ECO:0000256" key="10">
    <source>
        <dbReference type="ARBA" id="ARBA00041175"/>
    </source>
</evidence>
<dbReference type="SUPFAM" id="SSF55804">
    <property type="entry name" value="Phoshotransferase/anion transport protein"/>
    <property type="match status" value="1"/>
</dbReference>
<feature type="domain" description="PTS EIIA type-2" evidence="12">
    <location>
        <begin position="531"/>
        <end position="672"/>
    </location>
</feature>
<dbReference type="Pfam" id="PF05043">
    <property type="entry name" value="Mga"/>
    <property type="match status" value="1"/>
</dbReference>
<dbReference type="Proteomes" id="UP000275076">
    <property type="component" value="Unassembled WGS sequence"/>
</dbReference>
<dbReference type="InterPro" id="IPR036095">
    <property type="entry name" value="PTS_EIIB-like_sf"/>
</dbReference>
<dbReference type="Pfam" id="PF00874">
    <property type="entry name" value="PRD"/>
    <property type="match status" value="1"/>
</dbReference>
<evidence type="ECO:0000256" key="4">
    <source>
        <dbReference type="ARBA" id="ARBA00022553"/>
    </source>
</evidence>
<evidence type="ECO:0000256" key="7">
    <source>
        <dbReference type="ARBA" id="ARBA00022777"/>
    </source>
</evidence>
<dbReference type="InterPro" id="IPR011608">
    <property type="entry name" value="PRD"/>
</dbReference>
<organism evidence="15 16">
    <name type="scientific">Salibacterium salarium</name>
    <dbReference type="NCBI Taxonomy" id="284579"/>
    <lineage>
        <taxon>Bacteria</taxon>
        <taxon>Bacillati</taxon>
        <taxon>Bacillota</taxon>
        <taxon>Bacilli</taxon>
        <taxon>Bacillales</taxon>
        <taxon>Bacillaceae</taxon>
    </lineage>
</organism>
<evidence type="ECO:0000256" key="3">
    <source>
        <dbReference type="ARBA" id="ARBA00022490"/>
    </source>
</evidence>
<proteinExistence type="predicted"/>
<evidence type="ECO:0000256" key="9">
    <source>
        <dbReference type="ARBA" id="ARBA00037387"/>
    </source>
</evidence>
<dbReference type="Pfam" id="PF00359">
    <property type="entry name" value="PTS_EIIA_2"/>
    <property type="match status" value="1"/>
</dbReference>
<dbReference type="InterPro" id="IPR051351">
    <property type="entry name" value="Ascorbate-PTS_EIIA_comp"/>
</dbReference>
<evidence type="ECO:0000259" key="13">
    <source>
        <dbReference type="PROSITE" id="PS51099"/>
    </source>
</evidence>
<sequence>MADRKRKNELLKKLILSNEVPLKEIMLKYRSSEEEVINVIDEINNHFKSDIILFDQHIVHMTEQSKVFAYQYYCRHDNTLFESHDHNERYHLIILEILIKPEYSSLKGLADRCLVSKNTTLNDLKAVKKLLCERELNIEYTRKNGYTLSGSEFSKRNLLAATIKDILKIPAGRLLLEDKGYVTESEIYLLRKRLEKVENRIGIKLTDEQWDELPYILQFIVKRASIITKPWSFRIEKYDIKNTVEFPVIKNMFWDYQTLNDTDLLYISLHIIASNRVESALHISSSEEISESTERFVNNIESHLAIRIVKRTELKEKIILHMSPAIYRSLMGFQITNPLADGFIEQYDQIYHIVQKSVTPFENILQQKLSKEEVVYLSMIVLSWVSRTEQSDSIFKAVVLCQSGISISKLLLVTLRSLFPEIHFIGTYSIRQFQETEKEVDFIFTTVPFESTVPTFLVPSILDKTTKSNLKSQLNMEMYGDNQRMSKNIFHSIKHFISEQNHEVVEEKIKNLLQNVDTRTTIDDNEKQNHFIFSANHISIIEEKVCWEDVVDISMAPLLYRGSITTHYATETERLFYKDFNSMLIAPEVYLPHARPLDGAKETDFQIMIFKNSVVMPDEKRLNLVVSLSPDANNAHVPTLIKLNSLFLNQEIREQIMNETNIFTVQQLLNKEGDVTR</sequence>
<dbReference type="InterPro" id="IPR036634">
    <property type="entry name" value="PRD_sf"/>
</dbReference>
<keyword evidence="16" id="KW-1185">Reference proteome</keyword>
<dbReference type="InterPro" id="IPR013011">
    <property type="entry name" value="PTS_EIIB_2"/>
</dbReference>
<dbReference type="PANTHER" id="PTHR36203:SF1">
    <property type="entry name" value="ASCORBATE-SPECIFIC PTS SYSTEM EIIA COMPONENT"/>
    <property type="match status" value="1"/>
</dbReference>
<evidence type="ECO:0000313" key="16">
    <source>
        <dbReference type="Proteomes" id="UP000275076"/>
    </source>
</evidence>
<dbReference type="OrthoDB" id="369398at2"/>
<feature type="domain" description="PRD" evidence="14">
    <location>
        <begin position="284"/>
        <end position="391"/>
    </location>
</feature>
<evidence type="ECO:0000256" key="8">
    <source>
        <dbReference type="ARBA" id="ARBA00023159"/>
    </source>
</evidence>
<gene>
    <name evidence="15" type="ORF">D7Z54_07455</name>
</gene>
<dbReference type="Gene3D" id="1.10.1790.10">
    <property type="entry name" value="PRD domain"/>
    <property type="match status" value="1"/>
</dbReference>
<name>A0A3R9PMA2_9BACI</name>
<evidence type="ECO:0000256" key="6">
    <source>
        <dbReference type="ARBA" id="ARBA00022683"/>
    </source>
</evidence>
<comment type="function">
    <text evidence="9">The phosphoenolpyruvate-dependent sugar phosphotransferase system (sugar PTS), a major carbohydrate active transport system, catalyzes the phosphorylation of incoming sugar substrates concomitantly with their translocation across the cell membrane. The enzyme II UlaABC PTS system is involved in ascorbate transport.</text>
</comment>
<dbReference type="EMBL" id="RBVX01000005">
    <property type="protein sequence ID" value="RSL33946.1"/>
    <property type="molecule type" value="Genomic_DNA"/>
</dbReference>
<dbReference type="GO" id="GO:0006355">
    <property type="term" value="P:regulation of DNA-templated transcription"/>
    <property type="evidence" value="ECO:0007669"/>
    <property type="project" value="InterPro"/>
</dbReference>
<evidence type="ECO:0000259" key="14">
    <source>
        <dbReference type="PROSITE" id="PS51372"/>
    </source>
</evidence>
<evidence type="ECO:0000256" key="1">
    <source>
        <dbReference type="ARBA" id="ARBA00004496"/>
    </source>
</evidence>
<dbReference type="PROSITE" id="PS51099">
    <property type="entry name" value="PTS_EIIB_TYPE_2"/>
    <property type="match status" value="1"/>
</dbReference>
<keyword evidence="5" id="KW-0808">Transferase</keyword>
<dbReference type="Gene3D" id="3.40.50.2300">
    <property type="match status" value="1"/>
</dbReference>
<dbReference type="InterPro" id="IPR007737">
    <property type="entry name" value="Mga_HTH"/>
</dbReference>
<dbReference type="Gene3D" id="1.10.10.10">
    <property type="entry name" value="Winged helix-like DNA-binding domain superfamily/Winged helix DNA-binding domain"/>
    <property type="match status" value="1"/>
</dbReference>
<evidence type="ECO:0000313" key="15">
    <source>
        <dbReference type="EMBL" id="RSL33946.1"/>
    </source>
</evidence>
<comment type="caution">
    <text evidence="15">The sequence shown here is derived from an EMBL/GenBank/DDBJ whole genome shotgun (WGS) entry which is preliminary data.</text>
</comment>
<feature type="domain" description="PTS EIIB type-2" evidence="13">
    <location>
        <begin position="395"/>
        <end position="482"/>
    </location>
</feature>
<dbReference type="PROSITE" id="PS51094">
    <property type="entry name" value="PTS_EIIA_TYPE_2"/>
    <property type="match status" value="1"/>
</dbReference>
<dbReference type="RefSeq" id="WP_125555213.1">
    <property type="nucleotide sequence ID" value="NZ_RBVX01000005.1"/>
</dbReference>
<evidence type="ECO:0000259" key="12">
    <source>
        <dbReference type="PROSITE" id="PS51094"/>
    </source>
</evidence>
<dbReference type="GO" id="GO:0016301">
    <property type="term" value="F:kinase activity"/>
    <property type="evidence" value="ECO:0007669"/>
    <property type="project" value="UniProtKB-KW"/>
</dbReference>
<keyword evidence="2" id="KW-0813">Transport</keyword>
<feature type="domain" description="PRD" evidence="14">
    <location>
        <begin position="181"/>
        <end position="281"/>
    </location>
</feature>
<protein>
    <recommendedName>
        <fullName evidence="10">Ascorbate-specific PTS system EIIA component</fullName>
    </recommendedName>
    <alternativeName>
        <fullName evidence="11">Ascorbate-specific phosphotransferase enzyme IIA component</fullName>
    </alternativeName>
</protein>
<keyword evidence="4" id="KW-0597">Phosphoprotein</keyword>
<evidence type="ECO:0000256" key="11">
    <source>
        <dbReference type="ARBA" id="ARBA00042072"/>
    </source>
</evidence>
<dbReference type="GO" id="GO:0005737">
    <property type="term" value="C:cytoplasm"/>
    <property type="evidence" value="ECO:0007669"/>
    <property type="project" value="UniProtKB-SubCell"/>
</dbReference>
<dbReference type="InterPro" id="IPR036388">
    <property type="entry name" value="WH-like_DNA-bd_sf"/>
</dbReference>
<keyword evidence="3" id="KW-0963">Cytoplasm</keyword>
<dbReference type="GO" id="GO:0009401">
    <property type="term" value="P:phosphoenolpyruvate-dependent sugar phosphotransferase system"/>
    <property type="evidence" value="ECO:0007669"/>
    <property type="project" value="UniProtKB-KW"/>
</dbReference>
<dbReference type="Gene3D" id="3.40.930.10">
    <property type="entry name" value="Mannitol-specific EII, Chain A"/>
    <property type="match status" value="1"/>
</dbReference>
<dbReference type="PANTHER" id="PTHR36203">
    <property type="entry name" value="ASCORBATE-SPECIFIC PTS SYSTEM EIIA COMPONENT"/>
    <property type="match status" value="1"/>
</dbReference>
<keyword evidence="6" id="KW-0598">Phosphotransferase system</keyword>
<keyword evidence="7" id="KW-0418">Kinase</keyword>
<dbReference type="SUPFAM" id="SSF63520">
    <property type="entry name" value="PTS-regulatory domain, PRD"/>
    <property type="match status" value="1"/>
</dbReference>
<evidence type="ECO:0000256" key="5">
    <source>
        <dbReference type="ARBA" id="ARBA00022679"/>
    </source>
</evidence>